<comment type="caution">
    <text evidence="7">The sequence shown here is derived from an EMBL/GenBank/DDBJ whole genome shotgun (WGS) entry which is preliminary data.</text>
</comment>
<gene>
    <name evidence="7" type="ORF">ENJ89_10315</name>
</gene>
<evidence type="ECO:0000259" key="6">
    <source>
        <dbReference type="PROSITE" id="PS50072"/>
    </source>
</evidence>
<feature type="domain" description="PPIase cyclophilin-type" evidence="6">
    <location>
        <begin position="17"/>
        <end position="167"/>
    </location>
</feature>
<comment type="catalytic activity">
    <reaction evidence="5">
        <text>[protein]-peptidylproline (omega=180) = [protein]-peptidylproline (omega=0)</text>
        <dbReference type="Rhea" id="RHEA:16237"/>
        <dbReference type="Rhea" id="RHEA-COMP:10747"/>
        <dbReference type="Rhea" id="RHEA-COMP:10748"/>
        <dbReference type="ChEBI" id="CHEBI:83833"/>
        <dbReference type="ChEBI" id="CHEBI:83834"/>
        <dbReference type="EC" id="5.2.1.8"/>
    </reaction>
</comment>
<protein>
    <recommendedName>
        <fullName evidence="5">Peptidyl-prolyl cis-trans isomerase</fullName>
        <shortName evidence="5">PPIase</shortName>
        <ecNumber evidence="5">5.2.1.8</ecNumber>
    </recommendedName>
</protein>
<dbReference type="InterPro" id="IPR044666">
    <property type="entry name" value="Cyclophilin_A-like"/>
</dbReference>
<dbReference type="PANTHER" id="PTHR45625:SF4">
    <property type="entry name" value="PEPTIDYLPROLYL ISOMERASE DOMAIN AND WD REPEAT-CONTAINING PROTEIN 1"/>
    <property type="match status" value="1"/>
</dbReference>
<dbReference type="EMBL" id="DROD01000656">
    <property type="protein sequence ID" value="HHJ53577.1"/>
    <property type="molecule type" value="Genomic_DNA"/>
</dbReference>
<evidence type="ECO:0000256" key="3">
    <source>
        <dbReference type="ARBA" id="ARBA00023110"/>
    </source>
</evidence>
<accession>A0A7V5UFL1</accession>
<keyword evidence="4 5" id="KW-0413">Isomerase</keyword>
<dbReference type="PRINTS" id="PR00153">
    <property type="entry name" value="CSAPPISMRASE"/>
</dbReference>
<keyword evidence="3 5" id="KW-0697">Rotamase</keyword>
<comment type="similarity">
    <text evidence="2 5">Belongs to the cyclophilin-type PPIase family.</text>
</comment>
<dbReference type="GO" id="GO:0003755">
    <property type="term" value="F:peptidyl-prolyl cis-trans isomerase activity"/>
    <property type="evidence" value="ECO:0007669"/>
    <property type="project" value="UniProtKB-UniRule"/>
</dbReference>
<dbReference type="PROSITE" id="PS50072">
    <property type="entry name" value="CSA_PPIASE_2"/>
    <property type="match status" value="1"/>
</dbReference>
<evidence type="ECO:0000256" key="1">
    <source>
        <dbReference type="ARBA" id="ARBA00002388"/>
    </source>
</evidence>
<reference evidence="7" key="1">
    <citation type="journal article" date="2020" name="mSystems">
        <title>Genome- and Community-Level Interaction Insights into Carbon Utilization and Element Cycling Functions of Hydrothermarchaeota in Hydrothermal Sediment.</title>
        <authorList>
            <person name="Zhou Z."/>
            <person name="Liu Y."/>
            <person name="Xu W."/>
            <person name="Pan J."/>
            <person name="Luo Z.H."/>
            <person name="Li M."/>
        </authorList>
    </citation>
    <scope>NUCLEOTIDE SEQUENCE [LARGE SCALE GENOMIC DNA]</scope>
    <source>
        <strain evidence="7">HyVt-527</strain>
    </source>
</reference>
<dbReference type="InterPro" id="IPR020892">
    <property type="entry name" value="Cyclophilin-type_PPIase_CS"/>
</dbReference>
<dbReference type="InterPro" id="IPR024936">
    <property type="entry name" value="Cyclophilin-type_PPIase"/>
</dbReference>
<dbReference type="InterPro" id="IPR002130">
    <property type="entry name" value="Cyclophilin-type_PPIase_dom"/>
</dbReference>
<dbReference type="PANTHER" id="PTHR45625">
    <property type="entry name" value="PEPTIDYL-PROLYL CIS-TRANS ISOMERASE-RELATED"/>
    <property type="match status" value="1"/>
</dbReference>
<dbReference type="PROSITE" id="PS00170">
    <property type="entry name" value="CSA_PPIASE_1"/>
    <property type="match status" value="1"/>
</dbReference>
<dbReference type="Gene3D" id="2.40.100.10">
    <property type="entry name" value="Cyclophilin-like"/>
    <property type="match status" value="1"/>
</dbReference>
<proteinExistence type="inferred from homology"/>
<dbReference type="GO" id="GO:0006457">
    <property type="term" value="P:protein folding"/>
    <property type="evidence" value="ECO:0007669"/>
    <property type="project" value="InterPro"/>
</dbReference>
<evidence type="ECO:0000256" key="4">
    <source>
        <dbReference type="ARBA" id="ARBA00023235"/>
    </source>
</evidence>
<dbReference type="InterPro" id="IPR029000">
    <property type="entry name" value="Cyclophilin-like_dom_sf"/>
</dbReference>
<dbReference type="Pfam" id="PF00160">
    <property type="entry name" value="Pro_isomerase"/>
    <property type="match status" value="1"/>
</dbReference>
<dbReference type="EC" id="5.2.1.8" evidence="5"/>
<dbReference type="Proteomes" id="UP000886124">
    <property type="component" value="Unassembled WGS sequence"/>
</dbReference>
<evidence type="ECO:0000256" key="5">
    <source>
        <dbReference type="RuleBase" id="RU363019"/>
    </source>
</evidence>
<name>A0A7V5UFL1_CALAY</name>
<comment type="function">
    <text evidence="1 5">PPIases accelerate the folding of proteins. It catalyzes the cis-trans isomerization of proline imidic peptide bonds in oligopeptides.</text>
</comment>
<dbReference type="PIRSF" id="PIRSF001467">
    <property type="entry name" value="Peptidylpro_ismrse"/>
    <property type="match status" value="1"/>
</dbReference>
<evidence type="ECO:0000313" key="7">
    <source>
        <dbReference type="EMBL" id="HHJ53577.1"/>
    </source>
</evidence>
<evidence type="ECO:0000256" key="2">
    <source>
        <dbReference type="ARBA" id="ARBA00007365"/>
    </source>
</evidence>
<sequence length="169" mass="19021">MDFLTEQLKGVKARIVTNYGNIELSFYPEKAPLHCFNFITRAESGYYDDVLFHRVIPGFMIQAGDPLTKTGDKSLYGTGGPLVHIPHEFNDLPHVRGVLSMARTADVSQGAGSQFFITQADARQLDRQYTVFGKVTKGMDVVDKIANVKRDRRDVPLSPVRIKTIEVYR</sequence>
<dbReference type="SUPFAM" id="SSF50891">
    <property type="entry name" value="Cyclophilin-like"/>
    <property type="match status" value="1"/>
</dbReference>
<dbReference type="AlphaFoldDB" id="A0A7V5UFL1"/>
<dbReference type="CDD" id="cd00317">
    <property type="entry name" value="cyclophilin"/>
    <property type="match status" value="1"/>
</dbReference>
<organism evidence="7">
    <name type="scientific">Caldithrix abyssi</name>
    <dbReference type="NCBI Taxonomy" id="187145"/>
    <lineage>
        <taxon>Bacteria</taxon>
        <taxon>Pseudomonadati</taxon>
        <taxon>Calditrichota</taxon>
        <taxon>Calditrichia</taxon>
        <taxon>Calditrichales</taxon>
        <taxon>Calditrichaceae</taxon>
        <taxon>Caldithrix</taxon>
    </lineage>
</organism>